<evidence type="ECO:0000256" key="2">
    <source>
        <dbReference type="ARBA" id="ARBA00022475"/>
    </source>
</evidence>
<feature type="transmembrane region" description="Helical" evidence="6">
    <location>
        <begin position="351"/>
        <end position="370"/>
    </location>
</feature>
<dbReference type="Pfam" id="PF01554">
    <property type="entry name" value="MatE"/>
    <property type="match status" value="1"/>
</dbReference>
<dbReference type="PANTHER" id="PTHR30250">
    <property type="entry name" value="PST FAMILY PREDICTED COLANIC ACID TRANSPORTER"/>
    <property type="match status" value="1"/>
</dbReference>
<feature type="transmembrane region" description="Helical" evidence="6">
    <location>
        <begin position="129"/>
        <end position="150"/>
    </location>
</feature>
<feature type="transmembrane region" description="Helical" evidence="6">
    <location>
        <begin position="314"/>
        <end position="331"/>
    </location>
</feature>
<evidence type="ECO:0008006" key="9">
    <source>
        <dbReference type="Google" id="ProtNLM"/>
    </source>
</evidence>
<gene>
    <name evidence="7" type="ORF">AR686_00215</name>
</gene>
<sequence>MKKKDQLTNTVFKSIGRLIFLRIGTIILNLAIIPLSIDYLNSNEFGFWITVSSIITWVSFFDLGLTNGLRNRITELVTHNKIKLAKIYTSSVAVLLTIIGFFFSSIFFCSVFVFDIQELLKLNSISLEYIHLTFLIICIAFFFQFVLNILNALLFAFHKSDFVSLLTFLGQFFTLIGILLLKKFTHSNLILLVIVFTIIPILINILAALFVFQSFLKPLKPNVNYVNFSISKNILTTGLGFFVIQIGALILFQTDNFIISHLFGPTTVTEFSIGFKLFSFVSMLNFLIMTPYWSAFTLAWVKQDYDWMRKNLKIIRIVWLGFVAITILLYLGSDLIIDYWMGDKVKVSKSLLISLMIYNILITFQASHNYIVNGIGKLKLQIILMVISAVGNIPLSYYLGTKYGVQGVVYGNVAFILILGLGTFFQVNRLILKRWI</sequence>
<organism evidence="7 8">
    <name type="scientific">Chryseobacterium aquaticum subsp. greenlandense</name>
    <dbReference type="NCBI Taxonomy" id="345663"/>
    <lineage>
        <taxon>Bacteria</taxon>
        <taxon>Pseudomonadati</taxon>
        <taxon>Bacteroidota</taxon>
        <taxon>Flavobacteriia</taxon>
        <taxon>Flavobacteriales</taxon>
        <taxon>Weeksellaceae</taxon>
        <taxon>Chryseobacterium group</taxon>
        <taxon>Chryseobacterium</taxon>
    </lineage>
</organism>
<evidence type="ECO:0000256" key="4">
    <source>
        <dbReference type="ARBA" id="ARBA00022989"/>
    </source>
</evidence>
<keyword evidence="4 6" id="KW-1133">Transmembrane helix</keyword>
<comment type="caution">
    <text evidence="7">The sequence shown here is derived from an EMBL/GenBank/DDBJ whole genome shotgun (WGS) entry which is preliminary data.</text>
</comment>
<feature type="transmembrane region" description="Helical" evidence="6">
    <location>
        <begin position="273"/>
        <end position="293"/>
    </location>
</feature>
<keyword evidence="5 6" id="KW-0472">Membrane</keyword>
<dbReference type="GO" id="GO:0042910">
    <property type="term" value="F:xenobiotic transmembrane transporter activity"/>
    <property type="evidence" value="ECO:0007669"/>
    <property type="project" value="InterPro"/>
</dbReference>
<dbReference type="EMBL" id="LMAI01000001">
    <property type="protein sequence ID" value="KUJ58268.1"/>
    <property type="molecule type" value="Genomic_DNA"/>
</dbReference>
<dbReference type="InterPro" id="IPR050833">
    <property type="entry name" value="Poly_Biosynth_Transport"/>
</dbReference>
<dbReference type="RefSeq" id="WP_059135343.1">
    <property type="nucleotide sequence ID" value="NZ_LMAI01000001.1"/>
</dbReference>
<feature type="transmembrane region" description="Helical" evidence="6">
    <location>
        <begin position="233"/>
        <end position="253"/>
    </location>
</feature>
<dbReference type="GO" id="GO:0015297">
    <property type="term" value="F:antiporter activity"/>
    <property type="evidence" value="ECO:0007669"/>
    <property type="project" value="InterPro"/>
</dbReference>
<keyword evidence="2" id="KW-1003">Cell membrane</keyword>
<evidence type="ECO:0000256" key="3">
    <source>
        <dbReference type="ARBA" id="ARBA00022692"/>
    </source>
</evidence>
<comment type="subcellular location">
    <subcellularLocation>
        <location evidence="1">Cell membrane</location>
        <topology evidence="1">Multi-pass membrane protein</topology>
    </subcellularLocation>
</comment>
<dbReference type="Proteomes" id="UP000054388">
    <property type="component" value="Unassembled WGS sequence"/>
</dbReference>
<feature type="transmembrane region" description="Helical" evidence="6">
    <location>
        <begin position="162"/>
        <end position="181"/>
    </location>
</feature>
<feature type="transmembrane region" description="Helical" evidence="6">
    <location>
        <begin position="382"/>
        <end position="400"/>
    </location>
</feature>
<dbReference type="GO" id="GO:0005886">
    <property type="term" value="C:plasma membrane"/>
    <property type="evidence" value="ECO:0007669"/>
    <property type="project" value="UniProtKB-SubCell"/>
</dbReference>
<keyword evidence="3 6" id="KW-0812">Transmembrane</keyword>
<evidence type="ECO:0000256" key="6">
    <source>
        <dbReference type="SAM" id="Phobius"/>
    </source>
</evidence>
<feature type="transmembrane region" description="Helical" evidence="6">
    <location>
        <begin position="45"/>
        <end position="66"/>
    </location>
</feature>
<evidence type="ECO:0000313" key="8">
    <source>
        <dbReference type="Proteomes" id="UP000054388"/>
    </source>
</evidence>
<dbReference type="PANTHER" id="PTHR30250:SF11">
    <property type="entry name" value="O-ANTIGEN TRANSPORTER-RELATED"/>
    <property type="match status" value="1"/>
</dbReference>
<feature type="transmembrane region" description="Helical" evidence="6">
    <location>
        <begin position="412"/>
        <end position="432"/>
    </location>
</feature>
<protein>
    <recommendedName>
        <fullName evidence="9">Polysaccharide biosynthesis protein</fullName>
    </recommendedName>
</protein>
<dbReference type="InterPro" id="IPR002528">
    <property type="entry name" value="MATE_fam"/>
</dbReference>
<feature type="transmembrane region" description="Helical" evidence="6">
    <location>
        <begin position="87"/>
        <end position="114"/>
    </location>
</feature>
<evidence type="ECO:0000256" key="1">
    <source>
        <dbReference type="ARBA" id="ARBA00004651"/>
    </source>
</evidence>
<proteinExistence type="predicted"/>
<feature type="transmembrane region" description="Helical" evidence="6">
    <location>
        <begin position="187"/>
        <end position="212"/>
    </location>
</feature>
<name>A0A101CL84_9FLAO</name>
<evidence type="ECO:0000256" key="5">
    <source>
        <dbReference type="ARBA" id="ARBA00023136"/>
    </source>
</evidence>
<evidence type="ECO:0000313" key="7">
    <source>
        <dbReference type="EMBL" id="KUJ58268.1"/>
    </source>
</evidence>
<reference evidence="7 8" key="1">
    <citation type="submission" date="2015-10" db="EMBL/GenBank/DDBJ databases">
        <title>Genome sequence of Chryseobacterium greenlandense.</title>
        <authorList>
            <person name="Newman J."/>
            <person name="Fischer K."/>
            <person name="Miller J."/>
        </authorList>
    </citation>
    <scope>NUCLEOTIDE SEQUENCE [LARGE SCALE GENOMIC DNA]</scope>
    <source>
        <strain evidence="7 8">UMB34</strain>
    </source>
</reference>
<feature type="transmembrane region" description="Helical" evidence="6">
    <location>
        <begin position="20"/>
        <end position="39"/>
    </location>
</feature>
<accession>A0A101CL84</accession>
<dbReference type="AlphaFoldDB" id="A0A101CL84"/>